<organism evidence="7 8">
    <name type="scientific">Acer negundo</name>
    <name type="common">Box elder</name>
    <dbReference type="NCBI Taxonomy" id="4023"/>
    <lineage>
        <taxon>Eukaryota</taxon>
        <taxon>Viridiplantae</taxon>
        <taxon>Streptophyta</taxon>
        <taxon>Embryophyta</taxon>
        <taxon>Tracheophyta</taxon>
        <taxon>Spermatophyta</taxon>
        <taxon>Magnoliopsida</taxon>
        <taxon>eudicotyledons</taxon>
        <taxon>Gunneridae</taxon>
        <taxon>Pentapetalae</taxon>
        <taxon>rosids</taxon>
        <taxon>malvids</taxon>
        <taxon>Sapindales</taxon>
        <taxon>Sapindaceae</taxon>
        <taxon>Hippocastanoideae</taxon>
        <taxon>Acereae</taxon>
        <taxon>Acer</taxon>
    </lineage>
</organism>
<evidence type="ECO:0000256" key="4">
    <source>
        <dbReference type="SAM" id="MobiDB-lite"/>
    </source>
</evidence>
<keyword evidence="3" id="KW-0862">Zinc</keyword>
<dbReference type="Proteomes" id="UP001064489">
    <property type="component" value="Chromosome 12"/>
</dbReference>
<evidence type="ECO:0000256" key="3">
    <source>
        <dbReference type="ARBA" id="ARBA00022833"/>
    </source>
</evidence>
<dbReference type="Gene3D" id="3.30.60.20">
    <property type="match status" value="1"/>
</dbReference>
<protein>
    <recommendedName>
        <fullName evidence="6">Phorbol-ester/DAG-type domain-containing protein</fullName>
    </recommendedName>
</protein>
<keyword evidence="1" id="KW-0479">Metal-binding</keyword>
<dbReference type="Pfam" id="PF03107">
    <property type="entry name" value="C1_2"/>
    <property type="match status" value="1"/>
</dbReference>
<dbReference type="InterPro" id="IPR002219">
    <property type="entry name" value="PKC_DAG/PE"/>
</dbReference>
<feature type="transmembrane region" description="Helical" evidence="5">
    <location>
        <begin position="291"/>
        <end position="311"/>
    </location>
</feature>
<feature type="region of interest" description="Disordered" evidence="4">
    <location>
        <begin position="344"/>
        <end position="363"/>
    </location>
</feature>
<comment type="caution">
    <text evidence="7">The sequence shown here is derived from an EMBL/GenBank/DDBJ whole genome shotgun (WGS) entry which is preliminary data.</text>
</comment>
<keyword evidence="8" id="KW-1185">Reference proteome</keyword>
<evidence type="ECO:0000256" key="5">
    <source>
        <dbReference type="SAM" id="Phobius"/>
    </source>
</evidence>
<dbReference type="EMBL" id="JAJSOW010000107">
    <property type="protein sequence ID" value="KAI9157525.1"/>
    <property type="molecule type" value="Genomic_DNA"/>
</dbReference>
<reference evidence="7" key="1">
    <citation type="journal article" date="2022" name="Plant J.">
        <title>Strategies of tolerance reflected in two North American maple genomes.</title>
        <authorList>
            <person name="McEvoy S.L."/>
            <person name="Sezen U.U."/>
            <person name="Trouern-Trend A."/>
            <person name="McMahon S.M."/>
            <person name="Schaberg P.G."/>
            <person name="Yang J."/>
            <person name="Wegrzyn J.L."/>
            <person name="Swenson N.G."/>
        </authorList>
    </citation>
    <scope>NUCLEOTIDE SEQUENCE</scope>
    <source>
        <strain evidence="7">91603</strain>
    </source>
</reference>
<dbReference type="GO" id="GO:0046872">
    <property type="term" value="F:metal ion binding"/>
    <property type="evidence" value="ECO:0007669"/>
    <property type="project" value="UniProtKB-KW"/>
</dbReference>
<feature type="transmembrane region" description="Helical" evidence="5">
    <location>
        <begin position="233"/>
        <end position="255"/>
    </location>
</feature>
<keyword evidence="5" id="KW-0812">Transmembrane</keyword>
<reference evidence="7" key="2">
    <citation type="submission" date="2023-02" db="EMBL/GenBank/DDBJ databases">
        <authorList>
            <person name="Swenson N.G."/>
            <person name="Wegrzyn J.L."/>
            <person name="Mcevoy S.L."/>
        </authorList>
    </citation>
    <scope>NUCLEOTIDE SEQUENCE</scope>
    <source>
        <strain evidence="7">91603</strain>
        <tissue evidence="7">Leaf</tissue>
    </source>
</reference>
<evidence type="ECO:0000313" key="8">
    <source>
        <dbReference type="Proteomes" id="UP001064489"/>
    </source>
</evidence>
<sequence length="363" mass="42544">MEEIFLPEFHPHNLERKIDNRPYLCNGCREYGFGLRRFKCEQCDFDIHDECAHVKQTTTHDYYKNNIFNFFRKPPDLSIVCDMCGDFVKGSVYYCEKLKSSLHPCCHSLPSKFKFYHVEFTLSDKIFSSTCLWCSNDSYLPIEGLSYVSKCNKYNFHVSCAKQMILKKYYKGVHLGNSFEQSLQGCLEIHLGGILKRQRRRKIVMSFVITNLVLELSSAVLDQVSSSSVNKTQFALFGMFISFVAMLTCILELIFEFRIENLILRWSNTLPFPWYYYRDQRRKPFGTFKDIVGFVCAICQCVFTTVSYCYIRKYAKNPIKISIFPIIFAFGILFSQILKNQETEKPSRENETHESTDDQLLQV</sequence>
<dbReference type="SUPFAM" id="SSF57889">
    <property type="entry name" value="Cysteine-rich domain"/>
    <property type="match status" value="1"/>
</dbReference>
<feature type="transmembrane region" description="Helical" evidence="5">
    <location>
        <begin position="317"/>
        <end position="338"/>
    </location>
</feature>
<evidence type="ECO:0000256" key="1">
    <source>
        <dbReference type="ARBA" id="ARBA00022723"/>
    </source>
</evidence>
<dbReference type="PANTHER" id="PTHR46477">
    <property type="entry name" value="CYSTEINE/HISTIDINE-RICH C1 DOMAIN FAMILY PROTEIN"/>
    <property type="match status" value="1"/>
</dbReference>
<name>A0AAD5IAJ6_ACENE</name>
<feature type="domain" description="Phorbol-ester/DAG-type" evidence="6">
    <location>
        <begin position="11"/>
        <end position="59"/>
    </location>
</feature>
<dbReference type="PROSITE" id="PS50081">
    <property type="entry name" value="ZF_DAG_PE_2"/>
    <property type="match status" value="1"/>
</dbReference>
<keyword evidence="2" id="KW-0677">Repeat</keyword>
<dbReference type="PANTHER" id="PTHR46477:SF5">
    <property type="entry name" value="PHORBOL-ESTER_DAG-TYPE DOMAIN-CONTAINING PROTEIN"/>
    <property type="match status" value="1"/>
</dbReference>
<evidence type="ECO:0000313" key="7">
    <source>
        <dbReference type="EMBL" id="KAI9157525.1"/>
    </source>
</evidence>
<keyword evidence="5" id="KW-1133">Transmembrane helix</keyword>
<evidence type="ECO:0000259" key="6">
    <source>
        <dbReference type="PROSITE" id="PS50081"/>
    </source>
</evidence>
<feature type="transmembrane region" description="Helical" evidence="5">
    <location>
        <begin position="203"/>
        <end position="221"/>
    </location>
</feature>
<keyword evidence="5" id="KW-0472">Membrane</keyword>
<dbReference type="InterPro" id="IPR004146">
    <property type="entry name" value="DC1"/>
</dbReference>
<dbReference type="AlphaFoldDB" id="A0AAD5IAJ6"/>
<accession>A0AAD5IAJ6</accession>
<gene>
    <name evidence="7" type="ORF">LWI28_023927</name>
</gene>
<evidence type="ECO:0000256" key="2">
    <source>
        <dbReference type="ARBA" id="ARBA00022737"/>
    </source>
</evidence>
<feature type="compositionally biased region" description="Basic and acidic residues" evidence="4">
    <location>
        <begin position="344"/>
        <end position="356"/>
    </location>
</feature>
<dbReference type="InterPro" id="IPR046349">
    <property type="entry name" value="C1-like_sf"/>
</dbReference>
<proteinExistence type="predicted"/>